<dbReference type="Proteomes" id="UP000268535">
    <property type="component" value="Unassembled WGS sequence"/>
</dbReference>
<feature type="non-terminal residue" evidence="2">
    <location>
        <position position="1"/>
    </location>
</feature>
<sequence>VAAGIPRDNLSETAEPLAVVAASTPSVSLLTRPRAPSPPHAENEEDPQNDPHGDSNDALRLQIGIGSEPPLSRPADVGQDLQKALPRTALPQVIAAGGMAASDEEDELISSDETDTHDNGNDDDDACTKGAMREPKDEEEAAREARVSSELDTSGALGDACDASRADPDLELPGAEPTVDLSITESMRHGQFPKHLRHRRFKRSLNRCAVNVACEVLSVARMAGSSETHELTTLVVVIVLANIQFSWDRSGNALADHKRVQAGRQVGRRDCVKIGIRGDIGVPGFGVWVLEVGHPVVCGYGPLNDGGACEVRHVHASQQRKQLSNSEAGQLMDSRLRNSET</sequence>
<proteinExistence type="predicted"/>
<dbReference type="EMBL" id="ML010471">
    <property type="protein sequence ID" value="RKO96033.1"/>
    <property type="molecule type" value="Genomic_DNA"/>
</dbReference>
<accession>A0A4P9WUS3</accession>
<feature type="compositionally biased region" description="Basic and acidic residues" evidence="1">
    <location>
        <begin position="131"/>
        <end position="149"/>
    </location>
</feature>
<feature type="region of interest" description="Disordered" evidence="1">
    <location>
        <begin position="22"/>
        <end position="84"/>
    </location>
</feature>
<reference evidence="3" key="1">
    <citation type="journal article" date="2018" name="Nat. Microbiol.">
        <title>Leveraging single-cell genomics to expand the fungal tree of life.</title>
        <authorList>
            <person name="Ahrendt S.R."/>
            <person name="Quandt C.A."/>
            <person name="Ciobanu D."/>
            <person name="Clum A."/>
            <person name="Salamov A."/>
            <person name="Andreopoulos B."/>
            <person name="Cheng J.F."/>
            <person name="Woyke T."/>
            <person name="Pelin A."/>
            <person name="Henrissat B."/>
            <person name="Reynolds N.K."/>
            <person name="Benny G.L."/>
            <person name="Smith M.E."/>
            <person name="James T.Y."/>
            <person name="Grigoriev I.V."/>
        </authorList>
    </citation>
    <scope>NUCLEOTIDE SEQUENCE [LARGE SCALE GENOMIC DNA]</scope>
    <source>
        <strain evidence="3">ATCC 52028</strain>
    </source>
</reference>
<evidence type="ECO:0000313" key="2">
    <source>
        <dbReference type="EMBL" id="RKO96033.1"/>
    </source>
</evidence>
<dbReference type="AlphaFoldDB" id="A0A4P9WUS3"/>
<gene>
    <name evidence="2" type="ORF">CAUPRSCDRAFT_12264</name>
</gene>
<name>A0A4P9WUS3_9FUNG</name>
<evidence type="ECO:0000313" key="3">
    <source>
        <dbReference type="Proteomes" id="UP000268535"/>
    </source>
</evidence>
<feature type="region of interest" description="Disordered" evidence="1">
    <location>
        <begin position="320"/>
        <end position="341"/>
    </location>
</feature>
<feature type="region of interest" description="Disordered" evidence="1">
    <location>
        <begin position="99"/>
        <end position="178"/>
    </location>
</feature>
<protein>
    <submittedName>
        <fullName evidence="2">Uncharacterized protein</fullName>
    </submittedName>
</protein>
<organism evidence="2 3">
    <name type="scientific">Caulochytrium protostelioides</name>
    <dbReference type="NCBI Taxonomy" id="1555241"/>
    <lineage>
        <taxon>Eukaryota</taxon>
        <taxon>Fungi</taxon>
        <taxon>Fungi incertae sedis</taxon>
        <taxon>Chytridiomycota</taxon>
        <taxon>Chytridiomycota incertae sedis</taxon>
        <taxon>Chytridiomycetes</taxon>
        <taxon>Caulochytriales</taxon>
        <taxon>Caulochytriaceae</taxon>
        <taxon>Caulochytrium</taxon>
    </lineage>
</organism>
<feature type="compositionally biased region" description="Acidic residues" evidence="1">
    <location>
        <begin position="102"/>
        <end position="113"/>
    </location>
</feature>
<evidence type="ECO:0000256" key="1">
    <source>
        <dbReference type="SAM" id="MobiDB-lite"/>
    </source>
</evidence>